<evidence type="ECO:0000256" key="5">
    <source>
        <dbReference type="ARBA" id="ARBA00022692"/>
    </source>
</evidence>
<evidence type="ECO:0000256" key="1">
    <source>
        <dbReference type="ARBA" id="ARBA00004651"/>
    </source>
</evidence>
<evidence type="ECO:0000256" key="3">
    <source>
        <dbReference type="ARBA" id="ARBA00022448"/>
    </source>
</evidence>
<feature type="transmembrane region" description="Helical" evidence="8">
    <location>
        <begin position="20"/>
        <end position="53"/>
    </location>
</feature>
<accession>A0ABQ0Q1J9</accession>
<evidence type="ECO:0000256" key="4">
    <source>
        <dbReference type="ARBA" id="ARBA00022475"/>
    </source>
</evidence>
<comment type="subcellular location">
    <subcellularLocation>
        <location evidence="1">Cell membrane</location>
        <topology evidence="1">Multi-pass membrane protein</topology>
    </subcellularLocation>
</comment>
<sequence length="360" mass="37976">MPKAATGDFVTTERIMLGLLLLGVAYGCGVVLWPFLSAILWGAILTFTTWPLFKRLRRHMRPSLAAVVMMVGSAIAIVMPLALLTSTGIADLPLIIGGINAEIEALGRTHPTPSWLASLPAFGPQLSNAYLHWSHDVRGLGEALHPYAGQIARYALKALMQMASGLAELVMALFIALFFWISGDSLGRVIKAVLTRITGTYADRLITIIGGVIRGTVYGILGTAIVQGVLTSIGLFISGVPAPVLLGGVAAFVAVFPVGAPLVWAPAAIWLALHHHLGWGLFLAGYGIVFISGADHIIRPAFIARGAQLPYLLTVLGVLGGVVTLGGLGIFLGPVLLGVGYTLTTEFARGAYQTEKKLVQ</sequence>
<organism evidence="9 10">
    <name type="scientific">Asaia krungthepensis NRIC 0535</name>
    <dbReference type="NCBI Taxonomy" id="1307925"/>
    <lineage>
        <taxon>Bacteria</taxon>
        <taxon>Pseudomonadati</taxon>
        <taxon>Pseudomonadota</taxon>
        <taxon>Alphaproteobacteria</taxon>
        <taxon>Acetobacterales</taxon>
        <taxon>Acetobacteraceae</taxon>
        <taxon>Asaia</taxon>
    </lineage>
</organism>
<feature type="transmembrane region" description="Helical" evidence="8">
    <location>
        <begin position="244"/>
        <end position="273"/>
    </location>
</feature>
<feature type="transmembrane region" description="Helical" evidence="8">
    <location>
        <begin position="65"/>
        <end position="84"/>
    </location>
</feature>
<comment type="caution">
    <text evidence="9">The sequence shown here is derived from an EMBL/GenBank/DDBJ whole genome shotgun (WGS) entry which is preliminary data.</text>
</comment>
<dbReference type="Proteomes" id="UP001062776">
    <property type="component" value="Unassembled WGS sequence"/>
</dbReference>
<keyword evidence="6 8" id="KW-1133">Transmembrane helix</keyword>
<proteinExistence type="inferred from homology"/>
<name>A0ABQ0Q1J9_9PROT</name>
<evidence type="ECO:0000313" key="10">
    <source>
        <dbReference type="Proteomes" id="UP001062776"/>
    </source>
</evidence>
<dbReference type="PROSITE" id="PS51257">
    <property type="entry name" value="PROKAR_LIPOPROTEIN"/>
    <property type="match status" value="1"/>
</dbReference>
<dbReference type="PANTHER" id="PTHR21716">
    <property type="entry name" value="TRANSMEMBRANE PROTEIN"/>
    <property type="match status" value="1"/>
</dbReference>
<dbReference type="InterPro" id="IPR002549">
    <property type="entry name" value="AI-2E-like"/>
</dbReference>
<feature type="transmembrane region" description="Helical" evidence="8">
    <location>
        <begin position="310"/>
        <end position="337"/>
    </location>
</feature>
<dbReference type="PANTHER" id="PTHR21716:SF67">
    <property type="entry name" value="TRANSPORT PROTEIN YDIK-RELATED"/>
    <property type="match status" value="1"/>
</dbReference>
<keyword evidence="7 8" id="KW-0472">Membrane</keyword>
<keyword evidence="5 8" id="KW-0812">Transmembrane</keyword>
<evidence type="ECO:0000256" key="7">
    <source>
        <dbReference type="ARBA" id="ARBA00023136"/>
    </source>
</evidence>
<keyword evidence="3" id="KW-0813">Transport</keyword>
<feature type="transmembrane region" description="Helical" evidence="8">
    <location>
        <begin position="279"/>
        <end position="298"/>
    </location>
</feature>
<reference evidence="9" key="1">
    <citation type="submission" date="2013-04" db="EMBL/GenBank/DDBJ databases">
        <title>The genome sequencing project of 58 acetic acid bacteria.</title>
        <authorList>
            <person name="Okamoto-Kainuma A."/>
            <person name="Ishikawa M."/>
            <person name="Umino S."/>
            <person name="Koizumi Y."/>
            <person name="Shiwa Y."/>
            <person name="Yoshikawa H."/>
            <person name="Matsutani M."/>
            <person name="Matsushita K."/>
        </authorList>
    </citation>
    <scope>NUCLEOTIDE SEQUENCE</scope>
    <source>
        <strain evidence="9">NRIC 0535</strain>
    </source>
</reference>
<protein>
    <submittedName>
        <fullName evidence="9">Transporter</fullName>
    </submittedName>
</protein>
<dbReference type="Pfam" id="PF01594">
    <property type="entry name" value="AI-2E_transport"/>
    <property type="match status" value="1"/>
</dbReference>
<keyword evidence="10" id="KW-1185">Reference proteome</keyword>
<evidence type="ECO:0000313" key="9">
    <source>
        <dbReference type="EMBL" id="GBQ86981.1"/>
    </source>
</evidence>
<evidence type="ECO:0000256" key="6">
    <source>
        <dbReference type="ARBA" id="ARBA00022989"/>
    </source>
</evidence>
<evidence type="ECO:0000256" key="8">
    <source>
        <dbReference type="SAM" id="Phobius"/>
    </source>
</evidence>
<keyword evidence="4" id="KW-1003">Cell membrane</keyword>
<feature type="transmembrane region" description="Helical" evidence="8">
    <location>
        <begin position="162"/>
        <end position="181"/>
    </location>
</feature>
<comment type="similarity">
    <text evidence="2">Belongs to the autoinducer-2 exporter (AI-2E) (TC 2.A.86) family.</text>
</comment>
<evidence type="ECO:0000256" key="2">
    <source>
        <dbReference type="ARBA" id="ARBA00009773"/>
    </source>
</evidence>
<dbReference type="EMBL" id="BAPV01000008">
    <property type="protein sequence ID" value="GBQ86981.1"/>
    <property type="molecule type" value="Genomic_DNA"/>
</dbReference>
<gene>
    <name evidence="9" type="ORF">AA0535_1167</name>
</gene>